<protein>
    <submittedName>
        <fullName evidence="2">Uncharacterized protein</fullName>
    </submittedName>
</protein>
<gene>
    <name evidence="2" type="ORF">SAMN04488541_10763</name>
</gene>
<organism evidence="2 3">
    <name type="scientific">Thermoflexibacter ruber</name>
    <dbReference type="NCBI Taxonomy" id="1003"/>
    <lineage>
        <taxon>Bacteria</taxon>
        <taxon>Pseudomonadati</taxon>
        <taxon>Bacteroidota</taxon>
        <taxon>Cytophagia</taxon>
        <taxon>Cytophagales</taxon>
        <taxon>Thermoflexibacteraceae</taxon>
        <taxon>Thermoflexibacter</taxon>
    </lineage>
</organism>
<feature type="coiled-coil region" evidence="1">
    <location>
        <begin position="345"/>
        <end position="403"/>
    </location>
</feature>
<evidence type="ECO:0000313" key="2">
    <source>
        <dbReference type="EMBL" id="SFF60050.1"/>
    </source>
</evidence>
<evidence type="ECO:0000313" key="3">
    <source>
        <dbReference type="Proteomes" id="UP000199513"/>
    </source>
</evidence>
<dbReference type="Proteomes" id="UP000199513">
    <property type="component" value="Unassembled WGS sequence"/>
</dbReference>
<sequence>MISKIAIFNSKKHAKAVITLDKNSIQLVGENQIGKTTLIDTLNFLYCIKQQYMSFDNDKYNFKQTLDHLFPSDKNSYIVFENFKKKAGGYYCILLKRKVDELEYYKIDFPFDELTFFEENGKIKDFQAFTDYLLSSGINYRKLDKAKLFDEFYSFDQSKNAVVWLKNEVQRREMFAEIYQHLINSKSINAENLQKALIIANNRKNAVLKVFADNTKKDSLVQLKKIHQDIEIFKSIKKDFEAFKDCLVRFEVQKEKVGQLFYTFNEYFSKRTQDLQLQIKHAEDQASIYERLNDEIEPKKSILDREVGGLEKDISDRESRIENSKTVLREIALLNPFNLPTESLIKTFEERIESLNKQIEELNYYLQNVAKNQLSEAQIRKKLADLKKAQESLTTNIEGKEKLLLFNITQDMEKQKLLNALLSQDVLDKGKLVKKIANFTDLLKIFDGEIDISAINPKQIKTLAELQEELEQTENEISELEKALPYSIDFEKKKKELQSKINERDDENKKIEKVKLKEPNENNIKALNTELESLNKQLTEKSEALETIKKQIKDNKELIKKYNQQKTDYEKELAKLVENNKIFADDKLPELICDYIPVSDIELFLADFRKQIYNYKELERTKNSLFNDLKNKSGREYAYEKDFIENVGKELEAIAEREKQKQEHLKIISNQIIHPVLAYLKEYKEFKRDFISEFNNWVRKYPISRIKEMTIKIIDNESFIKELTLISKVEKLNIGQTQELIFDTNDQEQQQGLQKLDEYLNSAKSRIYEFAELFSIKIDALYEDGGKKEIDLKKQNESTGTIRMINLILFLLIIKYFKVDSEENKVVFFVDELTIDPKNIGELIQFCKDNGFITIFAANIMGYGFEKYYFMRPSPENKGKVVLDETHTGKTRKYND</sequence>
<dbReference type="AlphaFoldDB" id="A0A1I2K1I6"/>
<dbReference type="Gene3D" id="3.40.50.300">
    <property type="entry name" value="P-loop containing nucleotide triphosphate hydrolases"/>
    <property type="match status" value="1"/>
</dbReference>
<dbReference type="InterPro" id="IPR027417">
    <property type="entry name" value="P-loop_NTPase"/>
</dbReference>
<keyword evidence="1" id="KW-0175">Coiled coil</keyword>
<dbReference type="OrthoDB" id="972834at2"/>
<accession>A0A1I2K1I6</accession>
<feature type="coiled-coil region" evidence="1">
    <location>
        <begin position="456"/>
        <end position="579"/>
    </location>
</feature>
<proteinExistence type="predicted"/>
<evidence type="ECO:0000256" key="1">
    <source>
        <dbReference type="SAM" id="Coils"/>
    </source>
</evidence>
<reference evidence="2 3" key="1">
    <citation type="submission" date="2016-10" db="EMBL/GenBank/DDBJ databases">
        <authorList>
            <person name="de Groot N.N."/>
        </authorList>
    </citation>
    <scope>NUCLEOTIDE SEQUENCE [LARGE SCALE GENOMIC DNA]</scope>
    <source>
        <strain>GEY</strain>
        <strain evidence="3">DSM 9560</strain>
    </source>
</reference>
<keyword evidence="3" id="KW-1185">Reference proteome</keyword>
<dbReference type="STRING" id="1003.SAMN04488541_10763"/>
<dbReference type="RefSeq" id="WP_091549506.1">
    <property type="nucleotide sequence ID" value="NZ_FONY01000076.1"/>
</dbReference>
<dbReference type="EMBL" id="FONY01000076">
    <property type="protein sequence ID" value="SFF60050.1"/>
    <property type="molecule type" value="Genomic_DNA"/>
</dbReference>
<dbReference type="SUPFAM" id="SSF52540">
    <property type="entry name" value="P-loop containing nucleoside triphosphate hydrolases"/>
    <property type="match status" value="1"/>
</dbReference>
<name>A0A1I2K1I6_9BACT</name>